<dbReference type="Proteomes" id="UP000756132">
    <property type="component" value="Chromosome 2"/>
</dbReference>
<dbReference type="OMA" id="ACDAFHL"/>
<name>A0A9Q8P649_PASFU</name>
<evidence type="ECO:0000313" key="3">
    <source>
        <dbReference type="Proteomes" id="UP000756132"/>
    </source>
</evidence>
<sequence length="425" mass="47940">MIAKPALGGHDGKTPETPTSPVDSHAESVRDGTVIISEDGDIVLHIQHESAASTRTALFKVRSSVLKQHSRYFTGLLEGRFGEAERIAKELSQLRLRYRSPTDAPSNELPTISISDVGRISSVKSIEPLCTDFFAILHGNDTQGLPPVANLANLAIVADRFDALDCVAAYVRRRRLIRAIDGKMNPKTDGALSEEKVRQRVLVGALLDHGAWLERYSMRMIYKGWVGRDDIEETAAMWWSLPLRLEDEIAIRRDYIMETMQSLQAHFVGLYTSRERQCKLGYDSSAQCDSFQLGEMIRFLSRIGTLQVQGLVFDSADPPAPFAGDLHVLLDSLRQVPEYQIDRNHSHCGIRTRLIPLLDLIADSLQHVGICSECWSQDRVNYSWIDAKRPLLWKRETHQHRGRGHKDAHAVVRELFTASERHWSS</sequence>
<reference evidence="2" key="1">
    <citation type="submission" date="2021-12" db="EMBL/GenBank/DDBJ databases">
        <authorList>
            <person name="Zaccaron A."/>
            <person name="Stergiopoulos I."/>
        </authorList>
    </citation>
    <scope>NUCLEOTIDE SEQUENCE</scope>
    <source>
        <strain evidence="2">Race5_Kim</strain>
    </source>
</reference>
<evidence type="ECO:0008006" key="4">
    <source>
        <dbReference type="Google" id="ProtNLM"/>
    </source>
</evidence>
<evidence type="ECO:0000313" key="2">
    <source>
        <dbReference type="EMBL" id="UJO14581.1"/>
    </source>
</evidence>
<protein>
    <recommendedName>
        <fullName evidence="4">BTB domain-containing protein</fullName>
    </recommendedName>
</protein>
<evidence type="ECO:0000256" key="1">
    <source>
        <dbReference type="SAM" id="MobiDB-lite"/>
    </source>
</evidence>
<dbReference type="KEGG" id="ffu:CLAFUR5_02767"/>
<gene>
    <name evidence="2" type="ORF">CLAFUR5_02767</name>
</gene>
<dbReference type="RefSeq" id="XP_047758947.1">
    <property type="nucleotide sequence ID" value="XM_047901915.1"/>
</dbReference>
<dbReference type="AlphaFoldDB" id="A0A9Q8P649"/>
<dbReference type="EMBL" id="CP090164">
    <property type="protein sequence ID" value="UJO14581.1"/>
    <property type="molecule type" value="Genomic_DNA"/>
</dbReference>
<feature type="region of interest" description="Disordered" evidence="1">
    <location>
        <begin position="1"/>
        <end position="29"/>
    </location>
</feature>
<keyword evidence="3" id="KW-1185">Reference proteome</keyword>
<accession>A0A9Q8P649</accession>
<dbReference type="OrthoDB" id="5398371at2759"/>
<dbReference type="GeneID" id="71982645"/>
<organism evidence="2 3">
    <name type="scientific">Passalora fulva</name>
    <name type="common">Tomato leaf mold</name>
    <name type="synonym">Cladosporium fulvum</name>
    <dbReference type="NCBI Taxonomy" id="5499"/>
    <lineage>
        <taxon>Eukaryota</taxon>
        <taxon>Fungi</taxon>
        <taxon>Dikarya</taxon>
        <taxon>Ascomycota</taxon>
        <taxon>Pezizomycotina</taxon>
        <taxon>Dothideomycetes</taxon>
        <taxon>Dothideomycetidae</taxon>
        <taxon>Mycosphaerellales</taxon>
        <taxon>Mycosphaerellaceae</taxon>
        <taxon>Fulvia</taxon>
    </lineage>
</organism>
<reference evidence="2" key="2">
    <citation type="journal article" date="2022" name="Microb. Genom.">
        <title>A chromosome-scale genome assembly of the tomato pathogen Cladosporium fulvum reveals a compartmentalized genome architecture and the presence of a dispensable chromosome.</title>
        <authorList>
            <person name="Zaccaron A.Z."/>
            <person name="Chen L.H."/>
            <person name="Samaras A."/>
            <person name="Stergiopoulos I."/>
        </authorList>
    </citation>
    <scope>NUCLEOTIDE SEQUENCE</scope>
    <source>
        <strain evidence="2">Race5_Kim</strain>
    </source>
</reference>
<proteinExistence type="predicted"/>